<sequence length="105" mass="11915">MIKSITGTEKFDSIIAEAETIVMFSAPWCGYCRKIKPVVEKISNEITTPIYIVNTDDNQELAERYSVETIPYITIFKEGKFIDGIIGYGTVGYVQLKEFFSKSLK</sequence>
<dbReference type="CDD" id="cd02947">
    <property type="entry name" value="TRX_family"/>
    <property type="match status" value="1"/>
</dbReference>
<keyword evidence="1" id="KW-1015">Disulfide bond</keyword>
<dbReference type="Gene3D" id="3.40.30.10">
    <property type="entry name" value="Glutaredoxin"/>
    <property type="match status" value="1"/>
</dbReference>
<accession>E4L7J7</accession>
<reference evidence="3 4" key="1">
    <citation type="submission" date="2010-11" db="EMBL/GenBank/DDBJ databases">
        <authorList>
            <person name="Durkin A.S."/>
            <person name="Madupu R."/>
            <person name="Torralba M."/>
            <person name="Gillis M."/>
            <person name="Methe B."/>
            <person name="Sutton G."/>
            <person name="Nelson K.E."/>
        </authorList>
    </citation>
    <scope>NUCLEOTIDE SEQUENCE [LARGE SCALE GENOMIC DNA]</scope>
    <source>
        <strain evidence="3 4">UPII 345-E</strain>
    </source>
</reference>
<dbReference type="RefSeq" id="WP_007553841.1">
    <property type="nucleotide sequence ID" value="NZ_AENT01000004.1"/>
</dbReference>
<dbReference type="PANTHER" id="PTHR45663:SF16">
    <property type="entry name" value="THIOREDOXIN M4, CHLOROPLASTIC"/>
    <property type="match status" value="1"/>
</dbReference>
<evidence type="ECO:0000256" key="1">
    <source>
        <dbReference type="ARBA" id="ARBA00023157"/>
    </source>
</evidence>
<dbReference type="EMBL" id="AENT01000004">
    <property type="protein sequence ID" value="EFR43241.1"/>
    <property type="molecule type" value="Genomic_DNA"/>
</dbReference>
<dbReference type="AlphaFoldDB" id="E4L7J7"/>
<organism evidence="3 4">
    <name type="scientific">Dialister micraerophilus UPII 345-E</name>
    <dbReference type="NCBI Taxonomy" id="910314"/>
    <lineage>
        <taxon>Bacteria</taxon>
        <taxon>Bacillati</taxon>
        <taxon>Bacillota</taxon>
        <taxon>Negativicutes</taxon>
        <taxon>Veillonellales</taxon>
        <taxon>Veillonellaceae</taxon>
        <taxon>Dialister</taxon>
    </lineage>
</organism>
<evidence type="ECO:0000313" key="3">
    <source>
        <dbReference type="EMBL" id="EFR43241.1"/>
    </source>
</evidence>
<dbReference type="Proteomes" id="UP000004594">
    <property type="component" value="Unassembled WGS sequence"/>
</dbReference>
<dbReference type="eggNOG" id="COG3118">
    <property type="taxonomic scope" value="Bacteria"/>
</dbReference>
<dbReference type="SUPFAM" id="SSF52833">
    <property type="entry name" value="Thioredoxin-like"/>
    <property type="match status" value="1"/>
</dbReference>
<feature type="domain" description="Thioredoxin" evidence="2">
    <location>
        <begin position="1"/>
        <end position="105"/>
    </location>
</feature>
<dbReference type="GO" id="GO:0005737">
    <property type="term" value="C:cytoplasm"/>
    <property type="evidence" value="ECO:0007669"/>
    <property type="project" value="TreeGrafter"/>
</dbReference>
<proteinExistence type="predicted"/>
<dbReference type="OrthoDB" id="9790390at2"/>
<dbReference type="GO" id="GO:0015035">
    <property type="term" value="F:protein-disulfide reductase activity"/>
    <property type="evidence" value="ECO:0007669"/>
    <property type="project" value="TreeGrafter"/>
</dbReference>
<dbReference type="PROSITE" id="PS51354">
    <property type="entry name" value="GLUTAREDOXIN_2"/>
    <property type="match status" value="1"/>
</dbReference>
<dbReference type="PROSITE" id="PS51352">
    <property type="entry name" value="THIOREDOXIN_2"/>
    <property type="match status" value="1"/>
</dbReference>
<evidence type="ECO:0000313" key="4">
    <source>
        <dbReference type="Proteomes" id="UP000004594"/>
    </source>
</evidence>
<evidence type="ECO:0000259" key="2">
    <source>
        <dbReference type="PROSITE" id="PS51352"/>
    </source>
</evidence>
<dbReference type="InterPro" id="IPR017937">
    <property type="entry name" value="Thioredoxin_CS"/>
</dbReference>
<protein>
    <submittedName>
        <fullName evidence="3">Thioredoxin</fullName>
    </submittedName>
</protein>
<comment type="caution">
    <text evidence="3">The sequence shown here is derived from an EMBL/GenBank/DDBJ whole genome shotgun (WGS) entry which is preliminary data.</text>
</comment>
<dbReference type="Pfam" id="PF00085">
    <property type="entry name" value="Thioredoxin"/>
    <property type="match status" value="1"/>
</dbReference>
<gene>
    <name evidence="3" type="ORF">HMPREF9220_1230</name>
</gene>
<dbReference type="InterPro" id="IPR036249">
    <property type="entry name" value="Thioredoxin-like_sf"/>
</dbReference>
<dbReference type="PROSITE" id="PS00194">
    <property type="entry name" value="THIOREDOXIN_1"/>
    <property type="match status" value="1"/>
</dbReference>
<dbReference type="PANTHER" id="PTHR45663">
    <property type="entry name" value="GEO12009P1"/>
    <property type="match status" value="1"/>
</dbReference>
<name>E4L7J7_9FIRM</name>
<dbReference type="InterPro" id="IPR013766">
    <property type="entry name" value="Thioredoxin_domain"/>
</dbReference>